<dbReference type="SUPFAM" id="SSF81301">
    <property type="entry name" value="Nucleotidyltransferase"/>
    <property type="match status" value="1"/>
</dbReference>
<dbReference type="AlphaFoldDB" id="A0A419SV98"/>
<evidence type="ECO:0000256" key="1">
    <source>
        <dbReference type="ARBA" id="ARBA00004976"/>
    </source>
</evidence>
<keyword evidence="7" id="KW-0067">ATP-binding</keyword>
<dbReference type="GO" id="GO:0016301">
    <property type="term" value="F:kinase activity"/>
    <property type="evidence" value="ECO:0007669"/>
    <property type="project" value="UniProtKB-KW"/>
</dbReference>
<organism evidence="10 11">
    <name type="scientific">Thermohalobacter berrensis</name>
    <dbReference type="NCBI Taxonomy" id="99594"/>
    <lineage>
        <taxon>Bacteria</taxon>
        <taxon>Bacillati</taxon>
        <taxon>Bacillota</taxon>
        <taxon>Tissierellia</taxon>
        <taxon>Tissierellales</taxon>
        <taxon>Thermohalobacteraceae</taxon>
        <taxon>Thermohalobacter</taxon>
    </lineage>
</organism>
<keyword evidence="4" id="KW-0808">Transferase</keyword>
<dbReference type="RefSeq" id="WP_120170599.1">
    <property type="nucleotide sequence ID" value="NZ_MCIB01000038.1"/>
</dbReference>
<dbReference type="InterPro" id="IPR052366">
    <property type="entry name" value="GTP_Pyrophosphokinase"/>
</dbReference>
<dbReference type="PANTHER" id="PTHR47837">
    <property type="entry name" value="GTP PYROPHOSPHOKINASE YJBM"/>
    <property type="match status" value="1"/>
</dbReference>
<sequence length="268" mass="31669">MILDWKKILIPYKQAVEEIVVKFESIKNEYRELDKYSPIEFVTGRVKKVSSILDKAKKRGVPLEKIEDEIEDIAGIRIMCQFVEDIDKVVRLIKRRDGKDLKIICEKDYITNIKESGYRSYHVIIKYPVQTAFGEKEILAEIQIRTLAMNFWATIEHSLNYKFEGNIPQNVRERLKNAAEAAFKLDKEMSEIRDEIMEAQEAFQVKSTLIEDILENIQSLYFSGKVNRIQKIHENFLKLQREGNFENLKKFNEELQELIKKYKIKTLI</sequence>
<dbReference type="InterPro" id="IPR007685">
    <property type="entry name" value="RelA_SpoT"/>
</dbReference>
<proteinExistence type="inferred from homology"/>
<evidence type="ECO:0000256" key="5">
    <source>
        <dbReference type="ARBA" id="ARBA00022741"/>
    </source>
</evidence>
<dbReference type="OrthoDB" id="9789634at2"/>
<dbReference type="Gene3D" id="1.10.287.860">
    <property type="entry name" value="Nucleotidyltransferase"/>
    <property type="match status" value="1"/>
</dbReference>
<comment type="pathway">
    <text evidence="1">Purine metabolism; ppGpp biosynthesis; ppGpp from GTP: step 1/2.</text>
</comment>
<gene>
    <name evidence="10" type="ORF">BET03_06220</name>
</gene>
<dbReference type="Proteomes" id="UP000284177">
    <property type="component" value="Unassembled WGS sequence"/>
</dbReference>
<evidence type="ECO:0000313" key="11">
    <source>
        <dbReference type="Proteomes" id="UP000284177"/>
    </source>
</evidence>
<feature type="coiled-coil region" evidence="8">
    <location>
        <begin position="175"/>
        <end position="202"/>
    </location>
</feature>
<protein>
    <submittedName>
        <fullName evidence="10">GTP pyrophosphokinase</fullName>
    </submittedName>
</protein>
<dbReference type="EMBL" id="MCIB01000038">
    <property type="protein sequence ID" value="RKD29137.1"/>
    <property type="molecule type" value="Genomic_DNA"/>
</dbReference>
<evidence type="ECO:0000313" key="10">
    <source>
        <dbReference type="EMBL" id="RKD29137.1"/>
    </source>
</evidence>
<dbReference type="PANTHER" id="PTHR47837:SF1">
    <property type="entry name" value="GTP PYROPHOSPHOKINASE YJBM"/>
    <property type="match status" value="1"/>
</dbReference>
<reference evidence="10 11" key="1">
    <citation type="submission" date="2016-08" db="EMBL/GenBank/DDBJ databases">
        <title>Novel Firmicutes and Novel Genomes.</title>
        <authorList>
            <person name="Poppleton D.I."/>
            <person name="Gribaldo S."/>
        </authorList>
    </citation>
    <scope>NUCLEOTIDE SEQUENCE [LARGE SCALE GENOMIC DNA]</scope>
    <source>
        <strain evidence="10 11">CTT3</strain>
    </source>
</reference>
<comment type="caution">
    <text evidence="10">The sequence shown here is derived from an EMBL/GenBank/DDBJ whole genome shotgun (WGS) entry which is preliminary data.</text>
</comment>
<dbReference type="SMART" id="SM00954">
    <property type="entry name" value="RelA_SpoT"/>
    <property type="match status" value="1"/>
</dbReference>
<name>A0A419SV98_9FIRM</name>
<evidence type="ECO:0000256" key="6">
    <source>
        <dbReference type="ARBA" id="ARBA00022777"/>
    </source>
</evidence>
<keyword evidence="6 10" id="KW-0418">Kinase</keyword>
<evidence type="ECO:0000256" key="4">
    <source>
        <dbReference type="ARBA" id="ARBA00022679"/>
    </source>
</evidence>
<evidence type="ECO:0000256" key="2">
    <source>
        <dbReference type="ARBA" id="ARBA00007476"/>
    </source>
</evidence>
<keyword evidence="5" id="KW-0547">Nucleotide-binding</keyword>
<dbReference type="GO" id="GO:0015970">
    <property type="term" value="P:guanosine tetraphosphate biosynthetic process"/>
    <property type="evidence" value="ECO:0007669"/>
    <property type="project" value="UniProtKB-UniPathway"/>
</dbReference>
<dbReference type="Gene3D" id="3.30.460.10">
    <property type="entry name" value="Beta Polymerase, domain 2"/>
    <property type="match status" value="1"/>
</dbReference>
<dbReference type="UniPathway" id="UPA00908">
    <property type="reaction ID" value="UER00884"/>
</dbReference>
<comment type="similarity">
    <text evidence="2">Belongs to the RelA/SpoT family.</text>
</comment>
<keyword evidence="11" id="KW-1185">Reference proteome</keyword>
<dbReference type="Pfam" id="PF04607">
    <property type="entry name" value="RelA_SpoT"/>
    <property type="match status" value="1"/>
</dbReference>
<dbReference type="CDD" id="cd05399">
    <property type="entry name" value="NT_Rel-Spo_like"/>
    <property type="match status" value="1"/>
</dbReference>
<feature type="domain" description="RelA/SpoT" evidence="9">
    <location>
        <begin position="44"/>
        <end position="167"/>
    </location>
</feature>
<keyword evidence="8" id="KW-0175">Coiled coil</keyword>
<evidence type="ECO:0000256" key="7">
    <source>
        <dbReference type="ARBA" id="ARBA00022840"/>
    </source>
</evidence>
<evidence type="ECO:0000256" key="3">
    <source>
        <dbReference type="ARBA" id="ARBA00011881"/>
    </source>
</evidence>
<evidence type="ECO:0000256" key="8">
    <source>
        <dbReference type="SAM" id="Coils"/>
    </source>
</evidence>
<dbReference type="GO" id="GO:0005524">
    <property type="term" value="F:ATP binding"/>
    <property type="evidence" value="ECO:0007669"/>
    <property type="project" value="UniProtKB-KW"/>
</dbReference>
<accession>A0A419SV98</accession>
<evidence type="ECO:0000259" key="9">
    <source>
        <dbReference type="SMART" id="SM00954"/>
    </source>
</evidence>
<comment type="subunit">
    <text evidence="3">Homotetramer.</text>
</comment>
<dbReference type="FunFam" id="3.30.460.10:FF:000012">
    <property type="entry name" value="GTP pyrophosphokinase YjbM"/>
    <property type="match status" value="1"/>
</dbReference>
<dbReference type="InterPro" id="IPR043519">
    <property type="entry name" value="NT_sf"/>
</dbReference>